<dbReference type="SUPFAM" id="SSF48576">
    <property type="entry name" value="Terpenoid synthases"/>
    <property type="match status" value="1"/>
</dbReference>
<dbReference type="Proteomes" id="UP000295438">
    <property type="component" value="Unassembled WGS sequence"/>
</dbReference>
<comment type="cofactor">
    <cofactor evidence="1">
        <name>Mg(2+)</name>
        <dbReference type="ChEBI" id="CHEBI:18420"/>
    </cofactor>
</comment>
<comment type="similarity">
    <text evidence="1">Belongs to the terpene synthase family.</text>
</comment>
<keyword evidence="1" id="KW-0456">Lyase</keyword>
<evidence type="ECO:0000313" key="2">
    <source>
        <dbReference type="EMBL" id="TDK42053.1"/>
    </source>
</evidence>
<organism evidence="2 3">
    <name type="scientific">Algoriphagus formosus</name>
    <dbReference type="NCBI Taxonomy" id="2007308"/>
    <lineage>
        <taxon>Bacteria</taxon>
        <taxon>Pseudomonadati</taxon>
        <taxon>Bacteroidota</taxon>
        <taxon>Cytophagia</taxon>
        <taxon>Cytophagales</taxon>
        <taxon>Cyclobacteriaceae</taxon>
        <taxon>Algoriphagus</taxon>
    </lineage>
</organism>
<dbReference type="InterPro" id="IPR008949">
    <property type="entry name" value="Isoprenoid_synthase_dom_sf"/>
</dbReference>
<dbReference type="Pfam" id="PF19086">
    <property type="entry name" value="Terpene_syn_C_2"/>
    <property type="match status" value="1"/>
</dbReference>
<dbReference type="RefSeq" id="WP_133392075.1">
    <property type="nucleotide sequence ID" value="NZ_SMUW01000037.1"/>
</dbReference>
<evidence type="ECO:0000313" key="3">
    <source>
        <dbReference type="Proteomes" id="UP000295438"/>
    </source>
</evidence>
<dbReference type="EC" id="4.2.3.-" evidence="1"/>
<dbReference type="Gene3D" id="1.10.600.10">
    <property type="entry name" value="Farnesyl Diphosphate Synthase"/>
    <property type="match status" value="1"/>
</dbReference>
<dbReference type="PANTHER" id="PTHR35201:SF4">
    <property type="entry name" value="BETA-PINACENE SYNTHASE-RELATED"/>
    <property type="match status" value="1"/>
</dbReference>
<keyword evidence="3" id="KW-1185">Reference proteome</keyword>
<gene>
    <name evidence="2" type="ORF">E1898_18955</name>
</gene>
<keyword evidence="1" id="KW-0460">Magnesium</keyword>
<accession>A0A4R5USK1</accession>
<keyword evidence="1" id="KW-0479">Metal-binding</keyword>
<dbReference type="InterPro" id="IPR034686">
    <property type="entry name" value="Terpene_cyclase-like_2"/>
</dbReference>
<dbReference type="EMBL" id="SMUW01000037">
    <property type="protein sequence ID" value="TDK42053.1"/>
    <property type="molecule type" value="Genomic_DNA"/>
</dbReference>
<name>A0A4R5USK1_9BACT</name>
<dbReference type="PANTHER" id="PTHR35201">
    <property type="entry name" value="TERPENE SYNTHASE"/>
    <property type="match status" value="1"/>
</dbReference>
<dbReference type="AlphaFoldDB" id="A0A4R5USK1"/>
<proteinExistence type="inferred from homology"/>
<dbReference type="GO" id="GO:0010333">
    <property type="term" value="F:terpene synthase activity"/>
    <property type="evidence" value="ECO:0007669"/>
    <property type="project" value="InterPro"/>
</dbReference>
<evidence type="ECO:0000256" key="1">
    <source>
        <dbReference type="RuleBase" id="RU366034"/>
    </source>
</evidence>
<comment type="caution">
    <text evidence="2">The sequence shown here is derived from an EMBL/GenBank/DDBJ whole genome shotgun (WGS) entry which is preliminary data.</text>
</comment>
<reference evidence="2 3" key="1">
    <citation type="submission" date="2019-03" db="EMBL/GenBank/DDBJ databases">
        <title>Algoriphagus aquimaris sp. nov., isolated form marine sediment in Pohang, Korea.</title>
        <authorList>
            <person name="Kim J."/>
            <person name="Yoon S.-H."/>
            <person name="Lee S.-S."/>
        </authorList>
    </citation>
    <scope>NUCLEOTIDE SEQUENCE [LARGE SCALE GENOMIC DNA]</scope>
    <source>
        <strain evidence="2 3">F21</strain>
    </source>
</reference>
<sequence>MDKMFPYDCNPHTLDLEVKVLRWAWDSNLFESAEELERCRIQKVNRFAGYLYPKESKDRLEPIMKLFLCLFLLDDILDIQVNSKMKSVLKAIKNHRMSLGNQRIDSLINESIRIHQQLMEDMDTDFLQKKWDEYWYQYISGLEWELSNRLEKRIPNFVEYKLQRPHSSGVFLAIHLLRNEHSPQDCQAEILELEIARLICFSNDMASYYKELSVGDFHNELILIFGKNNDLALTWALKEREKIIEKIFKLSSFFRSYSSACNHWVDHLHLMVGGCLFWGEESLRYKCFINGKPNQLK</sequence>
<dbReference type="GO" id="GO:0046872">
    <property type="term" value="F:metal ion binding"/>
    <property type="evidence" value="ECO:0007669"/>
    <property type="project" value="UniProtKB-KW"/>
</dbReference>
<protein>
    <recommendedName>
        <fullName evidence="1">Terpene synthase</fullName>
        <ecNumber evidence="1">4.2.3.-</ecNumber>
    </recommendedName>
</protein>